<dbReference type="Proteomes" id="UP000245370">
    <property type="component" value="Unassembled WGS sequence"/>
</dbReference>
<evidence type="ECO:0000256" key="3">
    <source>
        <dbReference type="SAM" id="Coils"/>
    </source>
</evidence>
<feature type="coiled-coil region" evidence="3">
    <location>
        <begin position="39"/>
        <end position="114"/>
    </location>
</feature>
<protein>
    <recommendedName>
        <fullName evidence="7">OmpH family outer membrane protein</fullName>
    </recommendedName>
</protein>
<dbReference type="EMBL" id="QFRJ01000019">
    <property type="protein sequence ID" value="PWH81331.1"/>
    <property type="molecule type" value="Genomic_DNA"/>
</dbReference>
<evidence type="ECO:0008006" key="7">
    <source>
        <dbReference type="Google" id="ProtNLM"/>
    </source>
</evidence>
<reference evidence="5 6" key="2">
    <citation type="submission" date="2018-05" db="EMBL/GenBank/DDBJ databases">
        <authorList>
            <person name="Lanie J.A."/>
            <person name="Ng W.-L."/>
            <person name="Kazmierczak K.M."/>
            <person name="Andrzejewski T.M."/>
            <person name="Davidsen T.M."/>
            <person name="Wayne K.J."/>
            <person name="Tettelin H."/>
            <person name="Glass J.I."/>
            <person name="Rusch D."/>
            <person name="Podicherti R."/>
            <person name="Tsui H.-C.T."/>
            <person name="Winkler M.E."/>
        </authorList>
    </citation>
    <scope>NUCLEOTIDE SEQUENCE [LARGE SCALE GENOMIC DNA]</scope>
    <source>
        <strain evidence="5 6">C305</strain>
    </source>
</reference>
<proteinExistence type="inferred from homology"/>
<accession>A0A2U2X0M8</accession>
<dbReference type="PANTHER" id="PTHR35089">
    <property type="entry name" value="CHAPERONE PROTEIN SKP"/>
    <property type="match status" value="1"/>
</dbReference>
<keyword evidence="6" id="KW-1185">Reference proteome</keyword>
<evidence type="ECO:0000313" key="5">
    <source>
        <dbReference type="EMBL" id="PWH81331.1"/>
    </source>
</evidence>
<dbReference type="RefSeq" id="WP_109360731.1">
    <property type="nucleotide sequence ID" value="NZ_QFRJ01000019.1"/>
</dbReference>
<keyword evidence="3" id="KW-0175">Coiled coil</keyword>
<dbReference type="Pfam" id="PF03938">
    <property type="entry name" value="OmpH"/>
    <property type="match status" value="1"/>
</dbReference>
<dbReference type="OrthoDB" id="1524711at2"/>
<dbReference type="SMART" id="SM00935">
    <property type="entry name" value="OmpH"/>
    <property type="match status" value="1"/>
</dbReference>
<reference evidence="5 6" key="1">
    <citation type="submission" date="2018-05" db="EMBL/GenBank/DDBJ databases">
        <title>Brumimicrobium oceani sp. nov., isolated from coastal sediment.</title>
        <authorList>
            <person name="Kou Y."/>
        </authorList>
    </citation>
    <scope>NUCLEOTIDE SEQUENCE [LARGE SCALE GENOMIC DNA]</scope>
    <source>
        <strain evidence="5 6">C305</strain>
    </source>
</reference>
<feature type="chain" id="PRO_5015507727" description="OmpH family outer membrane protein" evidence="4">
    <location>
        <begin position="26"/>
        <end position="176"/>
    </location>
</feature>
<keyword evidence="2 4" id="KW-0732">Signal</keyword>
<dbReference type="PANTHER" id="PTHR35089:SF1">
    <property type="entry name" value="CHAPERONE PROTEIN SKP"/>
    <property type="match status" value="1"/>
</dbReference>
<evidence type="ECO:0000313" key="6">
    <source>
        <dbReference type="Proteomes" id="UP000245370"/>
    </source>
</evidence>
<organism evidence="5 6">
    <name type="scientific">Brumimicrobium oceani</name>
    <dbReference type="NCBI Taxonomy" id="2100725"/>
    <lineage>
        <taxon>Bacteria</taxon>
        <taxon>Pseudomonadati</taxon>
        <taxon>Bacteroidota</taxon>
        <taxon>Flavobacteriia</taxon>
        <taxon>Flavobacteriales</taxon>
        <taxon>Crocinitomicaceae</taxon>
        <taxon>Brumimicrobium</taxon>
    </lineage>
</organism>
<dbReference type="SUPFAM" id="SSF111384">
    <property type="entry name" value="OmpH-like"/>
    <property type="match status" value="1"/>
</dbReference>
<sequence length="176" mass="20031">MKKLMLILVMAVTTLGAAYGQSSMAHVNTQKVLDTMPSRKNAMTELENFERRAVKELQETQQKLQGDYTKLQQEKASMSPTAYKFEEERLMKKSQEFQTRQQELDEQIQILSQELNAPILKTVQDAVAKVSKTEKVDYVIDESSLLYSGGRDITMLVIKEVLRVEREAAAKATDPK</sequence>
<dbReference type="Gene3D" id="3.30.910.20">
    <property type="entry name" value="Skp domain"/>
    <property type="match status" value="1"/>
</dbReference>
<dbReference type="InterPro" id="IPR024930">
    <property type="entry name" value="Skp_dom_sf"/>
</dbReference>
<comment type="caution">
    <text evidence="5">The sequence shown here is derived from an EMBL/GenBank/DDBJ whole genome shotgun (WGS) entry which is preliminary data.</text>
</comment>
<dbReference type="GO" id="GO:0051082">
    <property type="term" value="F:unfolded protein binding"/>
    <property type="evidence" value="ECO:0007669"/>
    <property type="project" value="InterPro"/>
</dbReference>
<gene>
    <name evidence="5" type="ORF">DIT68_15460</name>
</gene>
<dbReference type="GO" id="GO:0050821">
    <property type="term" value="P:protein stabilization"/>
    <property type="evidence" value="ECO:0007669"/>
    <property type="project" value="TreeGrafter"/>
</dbReference>
<evidence type="ECO:0000256" key="1">
    <source>
        <dbReference type="ARBA" id="ARBA00009091"/>
    </source>
</evidence>
<dbReference type="AlphaFoldDB" id="A0A2U2X0M8"/>
<dbReference type="GO" id="GO:0005829">
    <property type="term" value="C:cytosol"/>
    <property type="evidence" value="ECO:0007669"/>
    <property type="project" value="TreeGrafter"/>
</dbReference>
<evidence type="ECO:0000256" key="2">
    <source>
        <dbReference type="ARBA" id="ARBA00022729"/>
    </source>
</evidence>
<evidence type="ECO:0000256" key="4">
    <source>
        <dbReference type="SAM" id="SignalP"/>
    </source>
</evidence>
<name>A0A2U2X0M8_9FLAO</name>
<dbReference type="InterPro" id="IPR005632">
    <property type="entry name" value="Chaperone_Skp"/>
</dbReference>
<feature type="signal peptide" evidence="4">
    <location>
        <begin position="1"/>
        <end position="25"/>
    </location>
</feature>
<comment type="similarity">
    <text evidence="1">Belongs to the Skp family.</text>
</comment>